<gene>
    <name evidence="1" type="ORF">MENTE1834_LOCUS34144</name>
</gene>
<name>A0ACB1A7N5_MELEN</name>
<proteinExistence type="predicted"/>
<sequence length="94" mass="10659">MFPKMLGHLPYPSISLYKYVASENSSKQLSINEKRFGDRLTTFYRNKGTQIHILAPLSGSEESTSLASTNTSESEQKKKSLKSQAKDRLSRLFE</sequence>
<keyword evidence="2" id="KW-1185">Reference proteome</keyword>
<dbReference type="EMBL" id="CAVMJV010000061">
    <property type="protein sequence ID" value="CAK5086632.1"/>
    <property type="molecule type" value="Genomic_DNA"/>
</dbReference>
<accession>A0ACB1A7N5</accession>
<dbReference type="Proteomes" id="UP001497535">
    <property type="component" value="Unassembled WGS sequence"/>
</dbReference>
<reference evidence="1" key="1">
    <citation type="submission" date="2023-11" db="EMBL/GenBank/DDBJ databases">
        <authorList>
            <person name="Poullet M."/>
        </authorList>
    </citation>
    <scope>NUCLEOTIDE SEQUENCE</scope>
    <source>
        <strain evidence="1">E1834</strain>
    </source>
</reference>
<organism evidence="1 2">
    <name type="scientific">Meloidogyne enterolobii</name>
    <name type="common">Root-knot nematode worm</name>
    <name type="synonym">Meloidogyne mayaguensis</name>
    <dbReference type="NCBI Taxonomy" id="390850"/>
    <lineage>
        <taxon>Eukaryota</taxon>
        <taxon>Metazoa</taxon>
        <taxon>Ecdysozoa</taxon>
        <taxon>Nematoda</taxon>
        <taxon>Chromadorea</taxon>
        <taxon>Rhabditida</taxon>
        <taxon>Tylenchina</taxon>
        <taxon>Tylenchomorpha</taxon>
        <taxon>Tylenchoidea</taxon>
        <taxon>Meloidogynidae</taxon>
        <taxon>Meloidogyninae</taxon>
        <taxon>Meloidogyne</taxon>
    </lineage>
</organism>
<comment type="caution">
    <text evidence="1">The sequence shown here is derived from an EMBL/GenBank/DDBJ whole genome shotgun (WGS) entry which is preliminary data.</text>
</comment>
<evidence type="ECO:0000313" key="2">
    <source>
        <dbReference type="Proteomes" id="UP001497535"/>
    </source>
</evidence>
<evidence type="ECO:0000313" key="1">
    <source>
        <dbReference type="EMBL" id="CAK5086632.1"/>
    </source>
</evidence>
<protein>
    <submittedName>
        <fullName evidence="1">Uncharacterized protein</fullName>
    </submittedName>
</protein>